<sequence>MNFRLCWLLLAVFLASCDGGSDSDSADATPTFNQPAPVKPQQAPTSTVPAPPPASIPVKPITAADYDPDGRLDHSDAREVSAAKAHTIALKGTSIPFTATAGQLIASKPGSGLFNAEAVISYTAYTRDDQARDARPITFVFNGGPGGSSAELDIGFLGPMQEDGPAPSEDVIGPLKDNPNTILDKTDLVFVDPVGTGNSLAIWPNRNSDFWGADSDAKVLRDFITRYVNVYNRQNSPKYIYGVSYGGFRAPIMARLLLESGTSQYTTFTTNKNVLSGLVLNSPSLNQTSGCYRFYTSCGGAIPTYAMVADFHKKSTARGNQGLEVFATNARAFGSEFSNLYYEVFSGTDAKVPDRKPWEDYIKKPEGIKFLDKLFAYTGVGKMYQPGDSSKNNPWIATPNMDPDEFTHKFAPETGDLLLGDGRYFDEPEAVDPAFDRTSDYFAWRKDYHAKFIGYESQSPYVGFNGKIIDIWDYRPDPQTIGDNKERAGNSVPDLTFSMTLNPDLKVMVQHGYYDLITPFNRSEVDLQIGGLTYKVPVKVYEGGHGVAPFYTRSYATLMQDLDAFYDGPSATMFAASNPPAFEQVKQ</sequence>
<keyword evidence="9" id="KW-1185">Reference proteome</keyword>
<gene>
    <name evidence="8" type="ORF">HQ945_06835</name>
</gene>
<dbReference type="SUPFAM" id="SSF53474">
    <property type="entry name" value="alpha/beta-Hydrolases"/>
    <property type="match status" value="1"/>
</dbReference>
<keyword evidence="4" id="KW-0378">Hydrolase</keyword>
<name>A0A849VPL0_9HYPH</name>
<evidence type="ECO:0000256" key="6">
    <source>
        <dbReference type="SAM" id="MobiDB-lite"/>
    </source>
</evidence>
<evidence type="ECO:0008006" key="10">
    <source>
        <dbReference type="Google" id="ProtNLM"/>
    </source>
</evidence>
<dbReference type="GO" id="GO:0006508">
    <property type="term" value="P:proteolysis"/>
    <property type="evidence" value="ECO:0007669"/>
    <property type="project" value="UniProtKB-KW"/>
</dbReference>
<feature type="signal peptide" evidence="7">
    <location>
        <begin position="1"/>
        <end position="20"/>
    </location>
</feature>
<dbReference type="AlphaFoldDB" id="A0A849VPL0"/>
<evidence type="ECO:0000313" key="8">
    <source>
        <dbReference type="EMBL" id="NTS30964.1"/>
    </source>
</evidence>
<evidence type="ECO:0000256" key="5">
    <source>
        <dbReference type="ARBA" id="ARBA00023180"/>
    </source>
</evidence>
<organism evidence="8 9">
    <name type="scientific">Phyllobacterium pellucidum</name>
    <dbReference type="NCBI Taxonomy" id="2740464"/>
    <lineage>
        <taxon>Bacteria</taxon>
        <taxon>Pseudomonadati</taxon>
        <taxon>Pseudomonadota</taxon>
        <taxon>Alphaproteobacteria</taxon>
        <taxon>Hyphomicrobiales</taxon>
        <taxon>Phyllobacteriaceae</taxon>
        <taxon>Phyllobacterium</taxon>
    </lineage>
</organism>
<keyword evidence="2" id="KW-0645">Protease</keyword>
<dbReference type="RefSeq" id="WP_113280221.1">
    <property type="nucleotide sequence ID" value="NZ_JABUMX010000001.1"/>
</dbReference>
<dbReference type="EMBL" id="JABUMX010000001">
    <property type="protein sequence ID" value="NTS30964.1"/>
    <property type="molecule type" value="Genomic_DNA"/>
</dbReference>
<feature type="chain" id="PRO_5033048192" description="Carboxypeptidase C (Cathepsin A)" evidence="7">
    <location>
        <begin position="21"/>
        <end position="587"/>
    </location>
</feature>
<evidence type="ECO:0000256" key="7">
    <source>
        <dbReference type="SAM" id="SignalP"/>
    </source>
</evidence>
<accession>A0A849VPL0</accession>
<proteinExistence type="predicted"/>
<dbReference type="PROSITE" id="PS51257">
    <property type="entry name" value="PROKAR_LIPOPROTEIN"/>
    <property type="match status" value="1"/>
</dbReference>
<dbReference type="PANTHER" id="PTHR11802:SF3">
    <property type="entry name" value="RETINOID-INDUCIBLE SERINE CARBOXYPEPTIDASE"/>
    <property type="match status" value="1"/>
</dbReference>
<evidence type="ECO:0000313" key="9">
    <source>
        <dbReference type="Proteomes" id="UP000550508"/>
    </source>
</evidence>
<dbReference type="PANTHER" id="PTHR11802">
    <property type="entry name" value="SERINE PROTEASE FAMILY S10 SERINE CARBOXYPEPTIDASE"/>
    <property type="match status" value="1"/>
</dbReference>
<reference evidence="8 9" key="1">
    <citation type="submission" date="2020-05" db="EMBL/GenBank/DDBJ databases">
        <authorList>
            <person name="Kim M.K."/>
        </authorList>
    </citation>
    <scope>NUCLEOTIDE SEQUENCE [LARGE SCALE GENOMIC DNA]</scope>
    <source>
        <strain evidence="8 9">BT25</strain>
    </source>
</reference>
<dbReference type="GO" id="GO:0004185">
    <property type="term" value="F:serine-type carboxypeptidase activity"/>
    <property type="evidence" value="ECO:0007669"/>
    <property type="project" value="InterPro"/>
</dbReference>
<dbReference type="InterPro" id="IPR029058">
    <property type="entry name" value="AB_hydrolase_fold"/>
</dbReference>
<evidence type="ECO:0000256" key="1">
    <source>
        <dbReference type="ARBA" id="ARBA00022645"/>
    </source>
</evidence>
<keyword evidence="3 7" id="KW-0732">Signal</keyword>
<evidence type="ECO:0000256" key="4">
    <source>
        <dbReference type="ARBA" id="ARBA00022801"/>
    </source>
</evidence>
<dbReference type="InterPro" id="IPR001563">
    <property type="entry name" value="Peptidase_S10"/>
</dbReference>
<evidence type="ECO:0000256" key="3">
    <source>
        <dbReference type="ARBA" id="ARBA00022729"/>
    </source>
</evidence>
<feature type="region of interest" description="Disordered" evidence="6">
    <location>
        <begin position="23"/>
        <end position="78"/>
    </location>
</feature>
<dbReference type="Gene3D" id="3.40.50.1820">
    <property type="entry name" value="alpha/beta hydrolase"/>
    <property type="match status" value="1"/>
</dbReference>
<protein>
    <recommendedName>
        <fullName evidence="10">Carboxypeptidase C (Cathepsin A)</fullName>
    </recommendedName>
</protein>
<keyword evidence="1" id="KW-0121">Carboxypeptidase</keyword>
<dbReference type="Proteomes" id="UP000550508">
    <property type="component" value="Unassembled WGS sequence"/>
</dbReference>
<keyword evidence="5" id="KW-0325">Glycoprotein</keyword>
<comment type="caution">
    <text evidence="8">The sequence shown here is derived from an EMBL/GenBank/DDBJ whole genome shotgun (WGS) entry which is preliminary data.</text>
</comment>
<dbReference type="Pfam" id="PF00450">
    <property type="entry name" value="Peptidase_S10"/>
    <property type="match status" value="1"/>
</dbReference>
<feature type="compositionally biased region" description="Basic and acidic residues" evidence="6">
    <location>
        <begin position="68"/>
        <end position="78"/>
    </location>
</feature>
<evidence type="ECO:0000256" key="2">
    <source>
        <dbReference type="ARBA" id="ARBA00022670"/>
    </source>
</evidence>